<feature type="compositionally biased region" description="Basic residues" evidence="2">
    <location>
        <begin position="79"/>
        <end position="90"/>
    </location>
</feature>
<keyword evidence="5" id="KW-1185">Reference proteome</keyword>
<dbReference type="PROSITE" id="PS50157">
    <property type="entry name" value="ZINC_FINGER_C2H2_2"/>
    <property type="match status" value="3"/>
</dbReference>
<keyword evidence="1" id="KW-0479">Metal-binding</keyword>
<dbReference type="PROSITE" id="PS00028">
    <property type="entry name" value="ZINC_FINGER_C2H2_1"/>
    <property type="match status" value="3"/>
</dbReference>
<dbReference type="SUPFAM" id="SSF57667">
    <property type="entry name" value="beta-beta-alpha zinc fingers"/>
    <property type="match status" value="2"/>
</dbReference>
<dbReference type="GO" id="GO:0008270">
    <property type="term" value="F:zinc ion binding"/>
    <property type="evidence" value="ECO:0007669"/>
    <property type="project" value="UniProtKB-KW"/>
</dbReference>
<dbReference type="InterPro" id="IPR036236">
    <property type="entry name" value="Znf_C2H2_sf"/>
</dbReference>
<keyword evidence="1" id="KW-0862">Zinc</keyword>
<feature type="domain" description="C2H2-type" evidence="3">
    <location>
        <begin position="5"/>
        <end position="32"/>
    </location>
</feature>
<feature type="compositionally biased region" description="Pro residues" evidence="2">
    <location>
        <begin position="33"/>
        <end position="45"/>
    </location>
</feature>
<reference evidence="4 5" key="1">
    <citation type="submission" date="2024-11" db="EMBL/GenBank/DDBJ databases">
        <title>Chromosome-level genome assembly of Eucalyptus globulus Labill. provides insights into its genome evolution.</title>
        <authorList>
            <person name="Li X."/>
        </authorList>
    </citation>
    <scope>NUCLEOTIDE SEQUENCE [LARGE SCALE GENOMIC DNA]</scope>
    <source>
        <strain evidence="4">CL2024</strain>
        <tissue evidence="4">Fresh tender leaves</tissue>
    </source>
</reference>
<dbReference type="Proteomes" id="UP001634007">
    <property type="component" value="Unassembled WGS sequence"/>
</dbReference>
<protein>
    <recommendedName>
        <fullName evidence="3">C2H2-type domain-containing protein</fullName>
    </recommendedName>
</protein>
<gene>
    <name evidence="4" type="ORF">ACJRO7_006076</name>
</gene>
<feature type="region of interest" description="Disordered" evidence="2">
    <location>
        <begin position="135"/>
        <end position="168"/>
    </location>
</feature>
<dbReference type="Gene3D" id="3.30.160.60">
    <property type="entry name" value="Classic Zinc Finger"/>
    <property type="match status" value="1"/>
</dbReference>
<evidence type="ECO:0000313" key="4">
    <source>
        <dbReference type="EMBL" id="KAL3714073.1"/>
    </source>
</evidence>
<dbReference type="AlphaFoldDB" id="A0ABD3IHA7"/>
<feature type="domain" description="C2H2-type" evidence="3">
    <location>
        <begin position="209"/>
        <end position="231"/>
    </location>
</feature>
<dbReference type="Pfam" id="PF13912">
    <property type="entry name" value="zf-C2H2_6"/>
    <property type="match status" value="3"/>
</dbReference>
<dbReference type="EMBL" id="JBJKBG010000011">
    <property type="protein sequence ID" value="KAL3714073.1"/>
    <property type="molecule type" value="Genomic_DNA"/>
</dbReference>
<feature type="domain" description="C2H2-type" evidence="3">
    <location>
        <begin position="169"/>
        <end position="196"/>
    </location>
</feature>
<feature type="region of interest" description="Disordered" evidence="2">
    <location>
        <begin position="33"/>
        <end position="90"/>
    </location>
</feature>
<name>A0ABD3IHA7_EUCGL</name>
<evidence type="ECO:0000256" key="1">
    <source>
        <dbReference type="PROSITE-ProRule" id="PRU00042"/>
    </source>
</evidence>
<dbReference type="SMART" id="SM00355">
    <property type="entry name" value="ZnF_C2H2"/>
    <property type="match status" value="3"/>
</dbReference>
<dbReference type="InterPro" id="IPR013087">
    <property type="entry name" value="Znf_C2H2_type"/>
</dbReference>
<keyword evidence="1" id="KW-0863">Zinc-finger</keyword>
<feature type="compositionally biased region" description="Low complexity" evidence="2">
    <location>
        <begin position="46"/>
        <end position="57"/>
    </location>
</feature>
<dbReference type="PANTHER" id="PTHR46326:SF10">
    <property type="entry name" value="C2H2 AND C2HC ZINC FINGER PROTEIN"/>
    <property type="match status" value="1"/>
</dbReference>
<organism evidence="4 5">
    <name type="scientific">Eucalyptus globulus</name>
    <name type="common">Tasmanian blue gum</name>
    <dbReference type="NCBI Taxonomy" id="34317"/>
    <lineage>
        <taxon>Eukaryota</taxon>
        <taxon>Viridiplantae</taxon>
        <taxon>Streptophyta</taxon>
        <taxon>Embryophyta</taxon>
        <taxon>Tracheophyta</taxon>
        <taxon>Spermatophyta</taxon>
        <taxon>Magnoliopsida</taxon>
        <taxon>eudicotyledons</taxon>
        <taxon>Gunneridae</taxon>
        <taxon>Pentapetalae</taxon>
        <taxon>rosids</taxon>
        <taxon>malvids</taxon>
        <taxon>Myrtales</taxon>
        <taxon>Myrtaceae</taxon>
        <taxon>Myrtoideae</taxon>
        <taxon>Eucalypteae</taxon>
        <taxon>Eucalyptus</taxon>
    </lineage>
</organism>
<proteinExistence type="predicted"/>
<feature type="compositionally biased region" description="Basic and acidic residues" evidence="2">
    <location>
        <begin position="68"/>
        <end position="78"/>
    </location>
</feature>
<sequence>MERNRVCKICNRRFSNGKAMGGHMRSHFAKLPPRLPLPQPTPTPTPSSSLSLSPQRQHQGKPQTLAAVHDRGSDTESSRRRKRNRSKRWRRAVGADALLNADVEQAISSVSETETLSEADGALCLMMLSRGKWPKRSSAETDGHEEDDGGDSVSVTQMNGRAGSSRPKYRCETCNKGFGSYQALGGHRASHKKTSEENLIGHNHKRLAFECPYCHKVFDSGQALGGHKKVHNEAITATAKSKNCDAGESLIDLNLPAPEENGEETTASLVEISSVSNEETFYPIKRTLFQV</sequence>
<evidence type="ECO:0000313" key="5">
    <source>
        <dbReference type="Proteomes" id="UP001634007"/>
    </source>
</evidence>
<evidence type="ECO:0000259" key="3">
    <source>
        <dbReference type="PROSITE" id="PS50157"/>
    </source>
</evidence>
<evidence type="ECO:0000256" key="2">
    <source>
        <dbReference type="SAM" id="MobiDB-lite"/>
    </source>
</evidence>
<dbReference type="PANTHER" id="PTHR46326">
    <property type="entry name" value="ZINC FINGER PROTEIN ZAT1-RELATED"/>
    <property type="match status" value="1"/>
</dbReference>
<dbReference type="InterPro" id="IPR044303">
    <property type="entry name" value="ZAT1/4/9"/>
</dbReference>
<comment type="caution">
    <text evidence="4">The sequence shown here is derived from an EMBL/GenBank/DDBJ whole genome shotgun (WGS) entry which is preliminary data.</text>
</comment>
<accession>A0ABD3IHA7</accession>